<evidence type="ECO:0000256" key="4">
    <source>
        <dbReference type="ARBA" id="ARBA00023136"/>
    </source>
</evidence>
<proteinExistence type="predicted"/>
<organism evidence="7 8">
    <name type="scientific">Melghiribacillus thermohalophilus</name>
    <dbReference type="NCBI Taxonomy" id="1324956"/>
    <lineage>
        <taxon>Bacteria</taxon>
        <taxon>Bacillati</taxon>
        <taxon>Bacillota</taxon>
        <taxon>Bacilli</taxon>
        <taxon>Bacillales</taxon>
        <taxon>Bacillaceae</taxon>
        <taxon>Melghiribacillus</taxon>
    </lineage>
</organism>
<keyword evidence="7" id="KW-0436">Ligase</keyword>
<keyword evidence="2 5" id="KW-0812">Transmembrane</keyword>
<dbReference type="PANTHER" id="PTHR37422:SF17">
    <property type="entry name" value="O-ANTIGEN LIGASE"/>
    <property type="match status" value="1"/>
</dbReference>
<dbReference type="OrthoDB" id="2809944at2"/>
<feature type="transmembrane region" description="Helical" evidence="5">
    <location>
        <begin position="38"/>
        <end position="56"/>
    </location>
</feature>
<evidence type="ECO:0000256" key="1">
    <source>
        <dbReference type="ARBA" id="ARBA00004141"/>
    </source>
</evidence>
<accession>A0A4R3MTV6</accession>
<keyword evidence="3 5" id="KW-1133">Transmembrane helix</keyword>
<dbReference type="AlphaFoldDB" id="A0A4R3MTV6"/>
<feature type="transmembrane region" description="Helical" evidence="5">
    <location>
        <begin position="202"/>
        <end position="218"/>
    </location>
</feature>
<dbReference type="GO" id="GO:0016020">
    <property type="term" value="C:membrane"/>
    <property type="evidence" value="ECO:0007669"/>
    <property type="project" value="UniProtKB-SubCell"/>
</dbReference>
<feature type="domain" description="O-antigen ligase-related" evidence="6">
    <location>
        <begin position="186"/>
        <end position="326"/>
    </location>
</feature>
<evidence type="ECO:0000256" key="5">
    <source>
        <dbReference type="SAM" id="Phobius"/>
    </source>
</evidence>
<feature type="transmembrane region" description="Helical" evidence="5">
    <location>
        <begin position="225"/>
        <end position="244"/>
    </location>
</feature>
<evidence type="ECO:0000256" key="2">
    <source>
        <dbReference type="ARBA" id="ARBA00022692"/>
    </source>
</evidence>
<dbReference type="InterPro" id="IPR007016">
    <property type="entry name" value="O-antigen_ligase-rel_domated"/>
</dbReference>
<evidence type="ECO:0000256" key="3">
    <source>
        <dbReference type="ARBA" id="ARBA00022989"/>
    </source>
</evidence>
<evidence type="ECO:0000259" key="6">
    <source>
        <dbReference type="Pfam" id="PF04932"/>
    </source>
</evidence>
<comment type="subcellular location">
    <subcellularLocation>
        <location evidence="1">Membrane</location>
        <topology evidence="1">Multi-pass membrane protein</topology>
    </subcellularLocation>
</comment>
<dbReference type="Pfam" id="PF04932">
    <property type="entry name" value="Wzy_C"/>
    <property type="match status" value="1"/>
</dbReference>
<dbReference type="GO" id="GO:0016874">
    <property type="term" value="F:ligase activity"/>
    <property type="evidence" value="ECO:0007669"/>
    <property type="project" value="UniProtKB-KW"/>
</dbReference>
<feature type="transmembrane region" description="Helical" evidence="5">
    <location>
        <begin position="177"/>
        <end position="196"/>
    </location>
</feature>
<comment type="caution">
    <text evidence="7">The sequence shown here is derived from an EMBL/GenBank/DDBJ whole genome shotgun (WGS) entry which is preliminary data.</text>
</comment>
<sequence>MMKKLNFLINLPNTLFILLILNILELTTQPELITIGKTGIQISLFISLILFLYFIVFQTKKSVLTILPIFISLTAIAFLYTLSHLYNRNFDNDRILATFMITLMYLVVLTHIDWKKKHFNFISFTSIILVLLLFINWLSSDMPFQKFEGIIRNPNLTGIFLFILMFFQLLGLVKGKILYNILIVFSIIINLFLIYVTTSRTVYLSIFIIILSLTVMKFSKKLYKYLFYIFVLFNLTSFFVYFKLYNSSYRNILNEWSREYFNKNFFSGRQTIWDEAVKYGIQSPIIGHKVGIKPDEYLSTKGYAHVHNQYLQIFLESGMLGFISFLIFLVVLWKYLSINLESYVIKLSSSFYLGIIVYQNYELNLLLVNKSIGFLLWLIIFLGVGFSIRIKHKSRKENPE</sequence>
<evidence type="ECO:0000313" key="8">
    <source>
        <dbReference type="Proteomes" id="UP000294650"/>
    </source>
</evidence>
<feature type="transmembrane region" description="Helical" evidence="5">
    <location>
        <begin position="313"/>
        <end position="336"/>
    </location>
</feature>
<evidence type="ECO:0000313" key="7">
    <source>
        <dbReference type="EMBL" id="TCT19880.1"/>
    </source>
</evidence>
<feature type="transmembrane region" description="Helical" evidence="5">
    <location>
        <begin position="343"/>
        <end position="361"/>
    </location>
</feature>
<keyword evidence="8" id="KW-1185">Reference proteome</keyword>
<protein>
    <submittedName>
        <fullName evidence="7">O-antigen ligase</fullName>
    </submittedName>
</protein>
<feature type="transmembrane region" description="Helical" evidence="5">
    <location>
        <begin position="150"/>
        <end position="170"/>
    </location>
</feature>
<dbReference type="PANTHER" id="PTHR37422">
    <property type="entry name" value="TEICHURONIC ACID BIOSYNTHESIS PROTEIN TUAE"/>
    <property type="match status" value="1"/>
</dbReference>
<dbReference type="EMBL" id="SMAN01000016">
    <property type="protein sequence ID" value="TCT19880.1"/>
    <property type="molecule type" value="Genomic_DNA"/>
</dbReference>
<gene>
    <name evidence="7" type="ORF">EDD68_1168</name>
</gene>
<feature type="transmembrane region" description="Helical" evidence="5">
    <location>
        <begin position="119"/>
        <end position="138"/>
    </location>
</feature>
<feature type="transmembrane region" description="Helical" evidence="5">
    <location>
        <begin position="7"/>
        <end position="26"/>
    </location>
</feature>
<feature type="transmembrane region" description="Helical" evidence="5">
    <location>
        <begin position="95"/>
        <end position="112"/>
    </location>
</feature>
<name>A0A4R3MTV6_9BACI</name>
<feature type="transmembrane region" description="Helical" evidence="5">
    <location>
        <begin position="63"/>
        <end position="83"/>
    </location>
</feature>
<dbReference type="RefSeq" id="WP_132372309.1">
    <property type="nucleotide sequence ID" value="NZ_SMAN01000016.1"/>
</dbReference>
<feature type="transmembrane region" description="Helical" evidence="5">
    <location>
        <begin position="367"/>
        <end position="388"/>
    </location>
</feature>
<reference evidence="7 8" key="1">
    <citation type="submission" date="2019-03" db="EMBL/GenBank/DDBJ databases">
        <title>Genomic Encyclopedia of Type Strains, Phase IV (KMG-IV): sequencing the most valuable type-strain genomes for metagenomic binning, comparative biology and taxonomic classification.</title>
        <authorList>
            <person name="Goeker M."/>
        </authorList>
    </citation>
    <scope>NUCLEOTIDE SEQUENCE [LARGE SCALE GENOMIC DNA]</scope>
    <source>
        <strain evidence="7 8">DSM 25894</strain>
    </source>
</reference>
<dbReference type="Proteomes" id="UP000294650">
    <property type="component" value="Unassembled WGS sequence"/>
</dbReference>
<dbReference type="InterPro" id="IPR051533">
    <property type="entry name" value="WaaL-like"/>
</dbReference>
<keyword evidence="4 5" id="KW-0472">Membrane</keyword>